<name>A0A3M9XN88_9HYPH</name>
<protein>
    <submittedName>
        <fullName evidence="3">Uncharacterized protein</fullName>
    </submittedName>
</protein>
<reference evidence="3 4" key="1">
    <citation type="submission" date="2018-08" db="EMBL/GenBank/DDBJ databases">
        <title>Genome sequence of Methylocystis hirsuta CSC1, a methanotroph able to accumulate PHAs.</title>
        <authorList>
            <person name="Bordel S."/>
            <person name="Rodriguez E."/>
            <person name="Gancedo J."/>
            <person name="Munoz R."/>
        </authorList>
    </citation>
    <scope>NUCLEOTIDE SEQUENCE [LARGE SCALE GENOMIC DNA]</scope>
    <source>
        <strain evidence="3 4">CSC1</strain>
    </source>
</reference>
<feature type="region of interest" description="Disordered" evidence="1">
    <location>
        <begin position="65"/>
        <end position="89"/>
    </location>
</feature>
<organism evidence="3 4">
    <name type="scientific">Methylocystis hirsuta</name>
    <dbReference type="NCBI Taxonomy" id="369798"/>
    <lineage>
        <taxon>Bacteria</taxon>
        <taxon>Pseudomonadati</taxon>
        <taxon>Pseudomonadota</taxon>
        <taxon>Alphaproteobacteria</taxon>
        <taxon>Hyphomicrobiales</taxon>
        <taxon>Methylocystaceae</taxon>
        <taxon>Methylocystis</taxon>
    </lineage>
</organism>
<accession>A0A3M9XN88</accession>
<evidence type="ECO:0000313" key="3">
    <source>
        <dbReference type="EMBL" id="RNJ49192.1"/>
    </source>
</evidence>
<dbReference type="RefSeq" id="WP_123175170.1">
    <property type="nucleotide sequence ID" value="NZ_QWDD01000001.1"/>
</dbReference>
<feature type="compositionally biased region" description="Basic and acidic residues" evidence="1">
    <location>
        <begin position="74"/>
        <end position="89"/>
    </location>
</feature>
<dbReference type="OrthoDB" id="5458264at2"/>
<dbReference type="AlphaFoldDB" id="A0A3M9XN88"/>
<dbReference type="EMBL" id="QWDD01000001">
    <property type="protein sequence ID" value="RNJ49192.1"/>
    <property type="molecule type" value="Genomic_DNA"/>
</dbReference>
<evidence type="ECO:0000313" key="4">
    <source>
        <dbReference type="Proteomes" id="UP000268623"/>
    </source>
</evidence>
<keyword evidence="4" id="KW-1185">Reference proteome</keyword>
<keyword evidence="2" id="KW-0732">Signal</keyword>
<comment type="caution">
    <text evidence="3">The sequence shown here is derived from an EMBL/GenBank/DDBJ whole genome shotgun (WGS) entry which is preliminary data.</text>
</comment>
<gene>
    <name evidence="3" type="ORF">D1O30_05840</name>
</gene>
<proteinExistence type="predicted"/>
<evidence type="ECO:0000256" key="2">
    <source>
        <dbReference type="SAM" id="SignalP"/>
    </source>
</evidence>
<evidence type="ECO:0000256" key="1">
    <source>
        <dbReference type="SAM" id="MobiDB-lite"/>
    </source>
</evidence>
<dbReference type="Proteomes" id="UP000268623">
    <property type="component" value="Unassembled WGS sequence"/>
</dbReference>
<feature type="chain" id="PRO_5018025592" evidence="2">
    <location>
        <begin position="21"/>
        <end position="89"/>
    </location>
</feature>
<feature type="signal peptide" evidence="2">
    <location>
        <begin position="1"/>
        <end position="20"/>
    </location>
</feature>
<sequence>MKKFACAVLTALALTSPAFAQKMTSDDLKWINQCISDNKGEEGGTPAIVRAYCICMNEKMDDNETRSVTQWEKANPEARQDCEKQAGWK</sequence>